<comment type="similarity">
    <text evidence="1 6">Belongs to the NusB family.</text>
</comment>
<organism evidence="8 9">
    <name type="scientific">Desulfofustis limnaeus</name>
    <dbReference type="NCBI Taxonomy" id="2740163"/>
    <lineage>
        <taxon>Bacteria</taxon>
        <taxon>Pseudomonadati</taxon>
        <taxon>Thermodesulfobacteriota</taxon>
        <taxon>Desulfobulbia</taxon>
        <taxon>Desulfobulbales</taxon>
        <taxon>Desulfocapsaceae</taxon>
        <taxon>Desulfofustis</taxon>
    </lineage>
</organism>
<keyword evidence="5 6" id="KW-0804">Transcription</keyword>
<dbReference type="Pfam" id="PF01029">
    <property type="entry name" value="NusB"/>
    <property type="match status" value="1"/>
</dbReference>
<dbReference type="HAMAP" id="MF_00073">
    <property type="entry name" value="NusB"/>
    <property type="match status" value="1"/>
</dbReference>
<proteinExistence type="inferred from homology"/>
<name>A0ABM7W5C5_9BACT</name>
<keyword evidence="2 6" id="KW-0889">Transcription antitermination</keyword>
<evidence type="ECO:0000256" key="3">
    <source>
        <dbReference type="ARBA" id="ARBA00022884"/>
    </source>
</evidence>
<dbReference type="PANTHER" id="PTHR11078:SF3">
    <property type="entry name" value="ANTITERMINATION NUSB DOMAIN-CONTAINING PROTEIN"/>
    <property type="match status" value="1"/>
</dbReference>
<feature type="domain" description="NusB/RsmB/TIM44" evidence="7">
    <location>
        <begin position="5"/>
        <end position="137"/>
    </location>
</feature>
<dbReference type="NCBIfam" id="TIGR01951">
    <property type="entry name" value="nusB"/>
    <property type="match status" value="1"/>
</dbReference>
<dbReference type="Proteomes" id="UP000830055">
    <property type="component" value="Chromosome"/>
</dbReference>
<protein>
    <recommendedName>
        <fullName evidence="6">Transcription antitermination protein NusB</fullName>
    </recommendedName>
    <alternativeName>
        <fullName evidence="6">Antitermination factor NusB</fullName>
    </alternativeName>
</protein>
<dbReference type="CDD" id="cd00619">
    <property type="entry name" value="Terminator_NusB"/>
    <property type="match status" value="1"/>
</dbReference>
<evidence type="ECO:0000313" key="8">
    <source>
        <dbReference type="EMBL" id="BDD86110.1"/>
    </source>
</evidence>
<dbReference type="SUPFAM" id="SSF48013">
    <property type="entry name" value="NusB-like"/>
    <property type="match status" value="1"/>
</dbReference>
<dbReference type="InterPro" id="IPR011605">
    <property type="entry name" value="NusB_fam"/>
</dbReference>
<dbReference type="InterPro" id="IPR035926">
    <property type="entry name" value="NusB-like_sf"/>
</dbReference>
<accession>A0ABM7W5C5</accession>
<dbReference type="RefSeq" id="WP_284153207.1">
    <property type="nucleotide sequence ID" value="NZ_AP025516.1"/>
</dbReference>
<evidence type="ECO:0000313" key="9">
    <source>
        <dbReference type="Proteomes" id="UP000830055"/>
    </source>
</evidence>
<keyword evidence="4 6" id="KW-0805">Transcription regulation</keyword>
<dbReference type="PANTHER" id="PTHR11078">
    <property type="entry name" value="N UTILIZATION SUBSTANCE PROTEIN B-RELATED"/>
    <property type="match status" value="1"/>
</dbReference>
<dbReference type="InterPro" id="IPR006027">
    <property type="entry name" value="NusB_RsmB_TIM44"/>
</dbReference>
<sequence length="144" mass="16219">MGTRRKAREAALQFLFQDDFGGTTESMAGDALDDRFTRFCTFYQVSRKSRSYALELVRGVLTHKQDIDSIIRQSATNWRLERIAGTDRNLLRVGIFELIYQADVPPQVAINEAVEIAKRFGSDDSPSFINGVLDAVQQGRLTAE</sequence>
<dbReference type="EMBL" id="AP025516">
    <property type="protein sequence ID" value="BDD86110.1"/>
    <property type="molecule type" value="Genomic_DNA"/>
</dbReference>
<evidence type="ECO:0000256" key="2">
    <source>
        <dbReference type="ARBA" id="ARBA00022814"/>
    </source>
</evidence>
<evidence type="ECO:0000256" key="4">
    <source>
        <dbReference type="ARBA" id="ARBA00023015"/>
    </source>
</evidence>
<evidence type="ECO:0000256" key="1">
    <source>
        <dbReference type="ARBA" id="ARBA00005952"/>
    </source>
</evidence>
<dbReference type="Gene3D" id="1.10.940.10">
    <property type="entry name" value="NusB-like"/>
    <property type="match status" value="1"/>
</dbReference>
<comment type="function">
    <text evidence="6">Involved in transcription antitermination. Required for transcription of ribosomal RNA (rRNA) genes. Binds specifically to the boxA antiterminator sequence of the ribosomal RNA (rrn) operons.</text>
</comment>
<evidence type="ECO:0000259" key="7">
    <source>
        <dbReference type="Pfam" id="PF01029"/>
    </source>
</evidence>
<reference evidence="8 9" key="1">
    <citation type="submission" date="2022-01" db="EMBL/GenBank/DDBJ databases">
        <title>Desulfofustis limnae sp. nov., a novel mesophilic sulfate-reducing bacterium isolated from marsh soil.</title>
        <authorList>
            <person name="Watanabe M."/>
            <person name="Takahashi A."/>
            <person name="Kojima H."/>
            <person name="Fukui M."/>
        </authorList>
    </citation>
    <scope>NUCLEOTIDE SEQUENCE [LARGE SCALE GENOMIC DNA]</scope>
    <source>
        <strain evidence="8 9">PPLL</strain>
    </source>
</reference>
<evidence type="ECO:0000256" key="6">
    <source>
        <dbReference type="HAMAP-Rule" id="MF_00073"/>
    </source>
</evidence>
<keyword evidence="3 6" id="KW-0694">RNA-binding</keyword>
<evidence type="ECO:0000256" key="5">
    <source>
        <dbReference type="ARBA" id="ARBA00023163"/>
    </source>
</evidence>
<keyword evidence="9" id="KW-1185">Reference proteome</keyword>
<gene>
    <name evidence="6 8" type="primary">nusB</name>
    <name evidence="8" type="ORF">DPPLL_04750</name>
</gene>